<dbReference type="EMBL" id="SLUN01000010">
    <property type="protein sequence ID" value="TCL70041.1"/>
    <property type="molecule type" value="Genomic_DNA"/>
</dbReference>
<organism evidence="2 3">
    <name type="scientific">Hydrogenispora ethanolica</name>
    <dbReference type="NCBI Taxonomy" id="1082276"/>
    <lineage>
        <taxon>Bacteria</taxon>
        <taxon>Bacillati</taxon>
        <taxon>Bacillota</taxon>
        <taxon>Hydrogenispora</taxon>
    </lineage>
</organism>
<keyword evidence="1" id="KW-0732">Signal</keyword>
<dbReference type="SUPFAM" id="SSF53850">
    <property type="entry name" value="Periplasmic binding protein-like II"/>
    <property type="match status" value="1"/>
</dbReference>
<dbReference type="InterPro" id="IPR006059">
    <property type="entry name" value="SBP"/>
</dbReference>
<dbReference type="Pfam" id="PF01547">
    <property type="entry name" value="SBP_bac_1"/>
    <property type="match status" value="1"/>
</dbReference>
<protein>
    <submittedName>
        <fullName evidence="2">Carbohydrate ABC transporter substrate-binding protein (CUT1 family)</fullName>
    </submittedName>
</protein>
<dbReference type="InterPro" id="IPR050490">
    <property type="entry name" value="Bact_solute-bd_prot1"/>
</dbReference>
<comment type="caution">
    <text evidence="2">The sequence shown here is derived from an EMBL/GenBank/DDBJ whole genome shotgun (WGS) entry which is preliminary data.</text>
</comment>
<dbReference type="RefSeq" id="WP_132014131.1">
    <property type="nucleotide sequence ID" value="NZ_SLUN01000010.1"/>
</dbReference>
<keyword evidence="3" id="KW-1185">Reference proteome</keyword>
<dbReference type="PANTHER" id="PTHR43649:SF12">
    <property type="entry name" value="DIACETYLCHITOBIOSE BINDING PROTEIN DASA"/>
    <property type="match status" value="1"/>
</dbReference>
<feature type="chain" id="PRO_5020831932" evidence="1">
    <location>
        <begin position="24"/>
        <end position="435"/>
    </location>
</feature>
<evidence type="ECO:0000313" key="2">
    <source>
        <dbReference type="EMBL" id="TCL70041.1"/>
    </source>
</evidence>
<feature type="signal peptide" evidence="1">
    <location>
        <begin position="1"/>
        <end position="23"/>
    </location>
</feature>
<proteinExistence type="predicted"/>
<dbReference type="Proteomes" id="UP000295008">
    <property type="component" value="Unassembled WGS sequence"/>
</dbReference>
<name>A0A4R1RU17_HYDET</name>
<dbReference type="Gene3D" id="3.40.190.10">
    <property type="entry name" value="Periplasmic binding protein-like II"/>
    <property type="match status" value="1"/>
</dbReference>
<dbReference type="PANTHER" id="PTHR43649">
    <property type="entry name" value="ARABINOSE-BINDING PROTEIN-RELATED"/>
    <property type="match status" value="1"/>
</dbReference>
<sequence length="435" mass="47732">MLKKMSLLGLLTLVLLLTAQTFAAPAVITFLSPETDPSSIKVDNSIIAAFEKSHPGVKVKLTHANLNDVLPKLSAMLRAGTAPDLAYSSPKFVPPLVDQGQLVTMDDVFKKLGDIPRKFVTVNSKGRIYDIPAAQEVRLLYYRKDLFTAAGIKPPTTFDQWLKAAKALTVDTNNDGKIDQYGISVTGAPPEVSYDFACLLWANGAELFDSKLRVAIDSPKAVEALEFLGKLKEFSPPGVANTTYKDVSVNFANGVAAMALYPGRMLLNIDRYNPGLAPKVGIVPVPYGPGNESKKPLTHTAINNFIIFKTSKNVKAAKEFVTFYMQDKQYLAFLVGSAPGHSLPVRNGWLKNPDYFADPAIAKWKDLVKESMDYSFKYGTDFLFRHPGIVDPYVGRATADPTFSREMNRFISGESSAKQALTATGEAWREMFGIK</sequence>
<evidence type="ECO:0000313" key="3">
    <source>
        <dbReference type="Proteomes" id="UP000295008"/>
    </source>
</evidence>
<evidence type="ECO:0000256" key="1">
    <source>
        <dbReference type="SAM" id="SignalP"/>
    </source>
</evidence>
<reference evidence="2 3" key="1">
    <citation type="submission" date="2019-03" db="EMBL/GenBank/DDBJ databases">
        <title>Genomic Encyclopedia of Type Strains, Phase IV (KMG-IV): sequencing the most valuable type-strain genomes for metagenomic binning, comparative biology and taxonomic classification.</title>
        <authorList>
            <person name="Goeker M."/>
        </authorList>
    </citation>
    <scope>NUCLEOTIDE SEQUENCE [LARGE SCALE GENOMIC DNA]</scope>
    <source>
        <strain evidence="2 3">LX-B</strain>
    </source>
</reference>
<dbReference type="CDD" id="cd13585">
    <property type="entry name" value="PBP2_TMBP_like"/>
    <property type="match status" value="1"/>
</dbReference>
<dbReference type="AlphaFoldDB" id="A0A4R1RU17"/>
<gene>
    <name evidence="2" type="ORF">EDC14_101030</name>
</gene>
<dbReference type="OrthoDB" id="2507686at2"/>
<accession>A0A4R1RU17</accession>